<organism evidence="2 3">
    <name type="scientific">Knoellia sinensis KCTC 19936</name>
    <dbReference type="NCBI Taxonomy" id="1385520"/>
    <lineage>
        <taxon>Bacteria</taxon>
        <taxon>Bacillati</taxon>
        <taxon>Actinomycetota</taxon>
        <taxon>Actinomycetes</taxon>
        <taxon>Micrococcales</taxon>
        <taxon>Intrasporangiaceae</taxon>
        <taxon>Knoellia</taxon>
    </lineage>
</organism>
<dbReference type="Proteomes" id="UP000030002">
    <property type="component" value="Unassembled WGS sequence"/>
</dbReference>
<feature type="transmembrane region" description="Helical" evidence="1">
    <location>
        <begin position="50"/>
        <end position="68"/>
    </location>
</feature>
<protein>
    <recommendedName>
        <fullName evidence="4">DUF4235 domain-containing protein</fullName>
    </recommendedName>
</protein>
<evidence type="ECO:0008006" key="4">
    <source>
        <dbReference type="Google" id="ProtNLM"/>
    </source>
</evidence>
<gene>
    <name evidence="2" type="ORF">N802_12220</name>
</gene>
<dbReference type="AlphaFoldDB" id="A0A0A0JBI0"/>
<dbReference type="Pfam" id="PF14019">
    <property type="entry name" value="DUF4235"/>
    <property type="match status" value="1"/>
</dbReference>
<dbReference type="STRING" id="1385520.N802_12220"/>
<sequence length="92" mass="9604">MGSMVWKILGTGSAIIAGIAATKVADQIWQKAGQDRAFDPKDPDSPFTTALAYAALTGLAAGVARTMATRKAAQYYAKSAGHKPGAIRDHDL</sequence>
<accession>A0A0A0JBI0</accession>
<keyword evidence="3" id="KW-1185">Reference proteome</keyword>
<evidence type="ECO:0000313" key="3">
    <source>
        <dbReference type="Proteomes" id="UP000030002"/>
    </source>
</evidence>
<name>A0A0A0JBI0_9MICO</name>
<dbReference type="eggNOG" id="ENOG50339QH">
    <property type="taxonomic scope" value="Bacteria"/>
</dbReference>
<evidence type="ECO:0000313" key="2">
    <source>
        <dbReference type="EMBL" id="KGN34159.1"/>
    </source>
</evidence>
<dbReference type="EMBL" id="AVPJ01000002">
    <property type="protein sequence ID" value="KGN34159.1"/>
    <property type="molecule type" value="Genomic_DNA"/>
</dbReference>
<keyword evidence="1" id="KW-0472">Membrane</keyword>
<dbReference type="InterPro" id="IPR025329">
    <property type="entry name" value="DUF4235"/>
</dbReference>
<keyword evidence="1" id="KW-1133">Transmembrane helix</keyword>
<keyword evidence="1" id="KW-0812">Transmembrane</keyword>
<proteinExistence type="predicted"/>
<reference evidence="2 3" key="1">
    <citation type="submission" date="2013-08" db="EMBL/GenBank/DDBJ databases">
        <title>The genome sequence of Knoellia sinensis.</title>
        <authorList>
            <person name="Zhu W."/>
            <person name="Wang G."/>
        </authorList>
    </citation>
    <scope>NUCLEOTIDE SEQUENCE [LARGE SCALE GENOMIC DNA]</scope>
    <source>
        <strain evidence="2 3">KCTC 19936</strain>
    </source>
</reference>
<comment type="caution">
    <text evidence="2">The sequence shown here is derived from an EMBL/GenBank/DDBJ whole genome shotgun (WGS) entry which is preliminary data.</text>
</comment>
<evidence type="ECO:0000256" key="1">
    <source>
        <dbReference type="SAM" id="Phobius"/>
    </source>
</evidence>